<accession>A0ABP6ZM59</accession>
<keyword evidence="2" id="KW-0472">Membrane</keyword>
<keyword evidence="4" id="KW-1185">Reference proteome</keyword>
<gene>
    <name evidence="3" type="ORF">GCM10022419_116510</name>
</gene>
<evidence type="ECO:0000256" key="1">
    <source>
        <dbReference type="SAM" id="MobiDB-lite"/>
    </source>
</evidence>
<protein>
    <recommendedName>
        <fullName evidence="5">MFS transporter</fullName>
    </recommendedName>
</protein>
<sequence length="91" mass="9307">MLQTTQQVGGALGMAVLVSVLVSVYGVAARHGGMTHGINAAFAVATIFVLVAFLISTAPVRPRGPQEPPPHEAESPDTGRHTGDHAAHTAS</sequence>
<dbReference type="EMBL" id="BAABDQ010000048">
    <property type="protein sequence ID" value="GAA3612239.1"/>
    <property type="molecule type" value="Genomic_DNA"/>
</dbReference>
<dbReference type="Proteomes" id="UP001500630">
    <property type="component" value="Unassembled WGS sequence"/>
</dbReference>
<feature type="transmembrane region" description="Helical" evidence="2">
    <location>
        <begin position="6"/>
        <end position="28"/>
    </location>
</feature>
<name>A0ABP6ZM59_9ACTN</name>
<proteinExistence type="predicted"/>
<reference evidence="4" key="1">
    <citation type="journal article" date="2019" name="Int. J. Syst. Evol. Microbiol.">
        <title>The Global Catalogue of Microorganisms (GCM) 10K type strain sequencing project: providing services to taxonomists for standard genome sequencing and annotation.</title>
        <authorList>
            <consortium name="The Broad Institute Genomics Platform"/>
            <consortium name="The Broad Institute Genome Sequencing Center for Infectious Disease"/>
            <person name="Wu L."/>
            <person name="Ma J."/>
        </authorList>
    </citation>
    <scope>NUCLEOTIDE SEQUENCE [LARGE SCALE GENOMIC DNA]</scope>
    <source>
        <strain evidence="4">JCM 17326</strain>
    </source>
</reference>
<organism evidence="3 4">
    <name type="scientific">Nonomuraea rosea</name>
    <dbReference type="NCBI Taxonomy" id="638574"/>
    <lineage>
        <taxon>Bacteria</taxon>
        <taxon>Bacillati</taxon>
        <taxon>Actinomycetota</taxon>
        <taxon>Actinomycetes</taxon>
        <taxon>Streptosporangiales</taxon>
        <taxon>Streptosporangiaceae</taxon>
        <taxon>Nonomuraea</taxon>
    </lineage>
</organism>
<feature type="region of interest" description="Disordered" evidence="1">
    <location>
        <begin position="60"/>
        <end position="91"/>
    </location>
</feature>
<feature type="transmembrane region" description="Helical" evidence="2">
    <location>
        <begin position="40"/>
        <end position="60"/>
    </location>
</feature>
<evidence type="ECO:0000313" key="4">
    <source>
        <dbReference type="Proteomes" id="UP001500630"/>
    </source>
</evidence>
<evidence type="ECO:0000256" key="2">
    <source>
        <dbReference type="SAM" id="Phobius"/>
    </source>
</evidence>
<evidence type="ECO:0008006" key="5">
    <source>
        <dbReference type="Google" id="ProtNLM"/>
    </source>
</evidence>
<keyword evidence="2" id="KW-1133">Transmembrane helix</keyword>
<keyword evidence="2" id="KW-0812">Transmembrane</keyword>
<evidence type="ECO:0000313" key="3">
    <source>
        <dbReference type="EMBL" id="GAA3612239.1"/>
    </source>
</evidence>
<comment type="caution">
    <text evidence="3">The sequence shown here is derived from an EMBL/GenBank/DDBJ whole genome shotgun (WGS) entry which is preliminary data.</text>
</comment>
<feature type="compositionally biased region" description="Basic and acidic residues" evidence="1">
    <location>
        <begin position="69"/>
        <end position="91"/>
    </location>
</feature>